<evidence type="ECO:0000256" key="3">
    <source>
        <dbReference type="PROSITE-ProRule" id="PRU10141"/>
    </source>
</evidence>
<dbReference type="PANTHER" id="PTHR24346">
    <property type="entry name" value="MAP/MICROTUBULE AFFINITY-REGULATING KINASE"/>
    <property type="match status" value="1"/>
</dbReference>
<gene>
    <name evidence="6" type="ORF">VHUM_04257</name>
</gene>
<dbReference type="GO" id="GO:0004674">
    <property type="term" value="F:protein serine/threonine kinase activity"/>
    <property type="evidence" value="ECO:0007669"/>
    <property type="project" value="UniProtKB-KW"/>
</dbReference>
<feature type="binding site" evidence="3">
    <location>
        <position position="47"/>
    </location>
    <ligand>
        <name>ATP</name>
        <dbReference type="ChEBI" id="CHEBI:30616"/>
    </ligand>
</feature>
<organism evidence="6 7">
    <name type="scientific">Vanrija humicola</name>
    <name type="common">Yeast</name>
    <name type="synonym">Cryptococcus humicola</name>
    <dbReference type="NCBI Taxonomy" id="5417"/>
    <lineage>
        <taxon>Eukaryota</taxon>
        <taxon>Fungi</taxon>
        <taxon>Dikarya</taxon>
        <taxon>Basidiomycota</taxon>
        <taxon>Agaricomycotina</taxon>
        <taxon>Tremellomycetes</taxon>
        <taxon>Trichosporonales</taxon>
        <taxon>Trichosporonaceae</taxon>
        <taxon>Vanrija</taxon>
    </lineage>
</organism>
<comment type="similarity">
    <text evidence="4">Belongs to the protein kinase superfamily.</text>
</comment>
<dbReference type="InterPro" id="IPR000719">
    <property type="entry name" value="Prot_kinase_dom"/>
</dbReference>
<feature type="domain" description="Protein kinase" evidence="5">
    <location>
        <begin position="18"/>
        <end position="275"/>
    </location>
</feature>
<reference evidence="6 7" key="1">
    <citation type="journal article" date="2019" name="PLoS Genet.">
        <title>Convergent evolution of linked mating-type loci in basidiomycete fungi.</title>
        <authorList>
            <person name="Sun S."/>
            <person name="Coelho M.A."/>
            <person name="Heitman J."/>
            <person name="Nowrousian M."/>
        </authorList>
    </citation>
    <scope>NUCLEOTIDE SEQUENCE [LARGE SCALE GENOMIC DNA]</scope>
    <source>
        <strain evidence="6 7">CBS 4282</strain>
    </source>
</reference>
<keyword evidence="4" id="KW-0723">Serine/threonine-protein kinase</keyword>
<keyword evidence="1 3" id="KW-0547">Nucleotide-binding</keyword>
<evidence type="ECO:0000256" key="4">
    <source>
        <dbReference type="RuleBase" id="RU000304"/>
    </source>
</evidence>
<evidence type="ECO:0000256" key="2">
    <source>
        <dbReference type="ARBA" id="ARBA00022840"/>
    </source>
</evidence>
<dbReference type="PROSITE" id="PS50011">
    <property type="entry name" value="PROTEIN_KINASE_DOM"/>
    <property type="match status" value="1"/>
</dbReference>
<dbReference type="Pfam" id="PF00069">
    <property type="entry name" value="Pkinase"/>
    <property type="match status" value="1"/>
</dbReference>
<evidence type="ECO:0000259" key="5">
    <source>
        <dbReference type="PROSITE" id="PS50011"/>
    </source>
</evidence>
<dbReference type="Proteomes" id="UP000473826">
    <property type="component" value="Unassembled WGS sequence"/>
</dbReference>
<comment type="caution">
    <text evidence="6">The sequence shown here is derived from an EMBL/GenBank/DDBJ whole genome shotgun (WGS) entry which is preliminary data.</text>
</comment>
<keyword evidence="4" id="KW-0418">Kinase</keyword>
<dbReference type="SUPFAM" id="SSF56112">
    <property type="entry name" value="Protein kinase-like (PK-like)"/>
    <property type="match status" value="1"/>
</dbReference>
<evidence type="ECO:0000313" key="6">
    <source>
        <dbReference type="EMBL" id="TXT04259.1"/>
    </source>
</evidence>
<protein>
    <recommendedName>
        <fullName evidence="5">Protein kinase domain-containing protein</fullName>
    </recommendedName>
</protein>
<dbReference type="GO" id="GO:0005737">
    <property type="term" value="C:cytoplasm"/>
    <property type="evidence" value="ECO:0007669"/>
    <property type="project" value="TreeGrafter"/>
</dbReference>
<dbReference type="PANTHER" id="PTHR24346:SF30">
    <property type="entry name" value="MATERNAL EMBRYONIC LEUCINE ZIPPER KINASE"/>
    <property type="match status" value="1"/>
</dbReference>
<evidence type="ECO:0000256" key="1">
    <source>
        <dbReference type="ARBA" id="ARBA00022741"/>
    </source>
</evidence>
<dbReference type="GO" id="GO:0005524">
    <property type="term" value="F:ATP binding"/>
    <property type="evidence" value="ECO:0007669"/>
    <property type="project" value="UniProtKB-UniRule"/>
</dbReference>
<keyword evidence="2 3" id="KW-0067">ATP-binding</keyword>
<dbReference type="Gene3D" id="1.10.510.10">
    <property type="entry name" value="Transferase(Phosphotransferase) domain 1"/>
    <property type="match status" value="1"/>
</dbReference>
<proteinExistence type="inferred from homology"/>
<sequence>MADYLETPRGKLTRIGGWVLGHTLGRGAYAHVRLATHIGTGHKAACKILPALPCPRSWNQTLDAIEAHKEVVLLKAFTGAKIPGVVAIEGVMEEEGWTYIFLSLHSDSLSTTRPPSSREAVVFFRHLLRTFHALHELGISHEDVKRSNILIKDSRPILADFGFSIFAPNGERVMAAGGTPVYMSPEKLKDGSYDPRASDVWSLGLLFLKMMNVKHPYFAFGDDQGTAEVEAAIIEDQAGWEWLPKSSLAELARGMLAYDPWERWTIPQILEHRYLRTRAADDQPIPIPSRRLSSRIVRPVPQSIVDDLCFLAYLTKSFFFCESKKKIEEQLYNKERTWQKRWATMLHGWEQRAEMDWEDVPALRASPSGQWASNISC</sequence>
<accession>A0A7D8UVJ7</accession>
<dbReference type="InterPro" id="IPR008271">
    <property type="entry name" value="Ser/Thr_kinase_AS"/>
</dbReference>
<evidence type="ECO:0000313" key="7">
    <source>
        <dbReference type="Proteomes" id="UP000473826"/>
    </source>
</evidence>
<name>A0A7D8UVJ7_VANHU</name>
<dbReference type="OrthoDB" id="6513151at2759"/>
<dbReference type="GO" id="GO:0035556">
    <property type="term" value="P:intracellular signal transduction"/>
    <property type="evidence" value="ECO:0007669"/>
    <property type="project" value="TreeGrafter"/>
</dbReference>
<dbReference type="SMART" id="SM00220">
    <property type="entry name" value="S_TKc"/>
    <property type="match status" value="1"/>
</dbReference>
<dbReference type="PROSITE" id="PS00108">
    <property type="entry name" value="PROTEIN_KINASE_ST"/>
    <property type="match status" value="1"/>
</dbReference>
<keyword evidence="7" id="KW-1185">Reference proteome</keyword>
<dbReference type="Gene3D" id="3.30.200.20">
    <property type="entry name" value="Phosphorylase Kinase, domain 1"/>
    <property type="match status" value="1"/>
</dbReference>
<dbReference type="PROSITE" id="PS00107">
    <property type="entry name" value="PROTEIN_KINASE_ATP"/>
    <property type="match status" value="1"/>
</dbReference>
<dbReference type="InterPro" id="IPR011009">
    <property type="entry name" value="Kinase-like_dom_sf"/>
</dbReference>
<dbReference type="InterPro" id="IPR017441">
    <property type="entry name" value="Protein_kinase_ATP_BS"/>
</dbReference>
<keyword evidence="4" id="KW-0808">Transferase</keyword>
<dbReference type="AlphaFoldDB" id="A0A7D8UVJ7"/>
<dbReference type="EMBL" id="QKWK01000017">
    <property type="protein sequence ID" value="TXT04259.1"/>
    <property type="molecule type" value="Genomic_DNA"/>
</dbReference>
<dbReference type="CDD" id="cd00180">
    <property type="entry name" value="PKc"/>
    <property type="match status" value="1"/>
</dbReference>